<sequence>MAYSKLAYIYDNLMEDAPYEEWYNFVNHYIQELNPNGKKLLDLGCGTGKMSIRFTKSGFDVTGVDMSEDMLAYAQAETVSEGESVHFIQQDLRTLEGIHNCDIAVSLCDVVNYITEEDELEQAFTRIATSLSENGLFIFDVHSVNHFEHNMKNQVFSEIYEDLTYIWLCSEGERTGELMHDLTFFLQSDQNNLYERFDETHIQRTFPISTYRELLEKTGFVIHQISADFKPEPILSEESAERIFLVCIKK</sequence>
<dbReference type="Gene3D" id="3.40.50.150">
    <property type="entry name" value="Vaccinia Virus protein VP39"/>
    <property type="match status" value="1"/>
</dbReference>
<dbReference type="InterPro" id="IPR029063">
    <property type="entry name" value="SAM-dependent_MTases_sf"/>
</dbReference>
<evidence type="ECO:0000313" key="4">
    <source>
        <dbReference type="Proteomes" id="UP000572212"/>
    </source>
</evidence>
<dbReference type="InterPro" id="IPR041698">
    <property type="entry name" value="Methyltransf_25"/>
</dbReference>
<keyword evidence="4" id="KW-1185">Reference proteome</keyword>
<dbReference type="Pfam" id="PF13649">
    <property type="entry name" value="Methyltransf_25"/>
    <property type="match status" value="1"/>
</dbReference>
<organism evidence="3 4">
    <name type="scientific">Gracilibacillus halotolerans</name>
    <dbReference type="NCBI Taxonomy" id="74386"/>
    <lineage>
        <taxon>Bacteria</taxon>
        <taxon>Bacillati</taxon>
        <taxon>Bacillota</taxon>
        <taxon>Bacilli</taxon>
        <taxon>Bacillales</taxon>
        <taxon>Bacillaceae</taxon>
        <taxon>Gracilibacillus</taxon>
    </lineage>
</organism>
<keyword evidence="3" id="KW-0489">Methyltransferase</keyword>
<feature type="domain" description="Methyltransferase" evidence="2">
    <location>
        <begin position="41"/>
        <end position="135"/>
    </location>
</feature>
<dbReference type="RefSeq" id="WP_184244483.1">
    <property type="nucleotide sequence ID" value="NZ_BAAACU010000022.1"/>
</dbReference>
<gene>
    <name evidence="3" type="ORF">GGQ92_000637</name>
</gene>
<name>A0A841RD38_9BACI</name>
<dbReference type="CDD" id="cd02440">
    <property type="entry name" value="AdoMet_MTases"/>
    <property type="match status" value="1"/>
</dbReference>
<reference evidence="3 4" key="1">
    <citation type="submission" date="2020-08" db="EMBL/GenBank/DDBJ databases">
        <title>Genomic Encyclopedia of Type Strains, Phase IV (KMG-IV): sequencing the most valuable type-strain genomes for metagenomic binning, comparative biology and taxonomic classification.</title>
        <authorList>
            <person name="Goeker M."/>
        </authorList>
    </citation>
    <scope>NUCLEOTIDE SEQUENCE [LARGE SCALE GENOMIC DNA]</scope>
    <source>
        <strain evidence="3 4">DSM 11805</strain>
    </source>
</reference>
<dbReference type="EMBL" id="JACHON010000001">
    <property type="protein sequence ID" value="MBB6511870.1"/>
    <property type="molecule type" value="Genomic_DNA"/>
</dbReference>
<evidence type="ECO:0000259" key="2">
    <source>
        <dbReference type="Pfam" id="PF13649"/>
    </source>
</evidence>
<evidence type="ECO:0000256" key="1">
    <source>
        <dbReference type="ARBA" id="ARBA00022679"/>
    </source>
</evidence>
<dbReference type="AlphaFoldDB" id="A0A841RD38"/>
<evidence type="ECO:0000313" key="3">
    <source>
        <dbReference type="EMBL" id="MBB6511870.1"/>
    </source>
</evidence>
<dbReference type="SUPFAM" id="SSF53335">
    <property type="entry name" value="S-adenosyl-L-methionine-dependent methyltransferases"/>
    <property type="match status" value="1"/>
</dbReference>
<comment type="caution">
    <text evidence="3">The sequence shown here is derived from an EMBL/GenBank/DDBJ whole genome shotgun (WGS) entry which is preliminary data.</text>
</comment>
<keyword evidence="1 3" id="KW-0808">Transferase</keyword>
<protein>
    <submittedName>
        <fullName evidence="3">Cyclopropane fatty-acyl-phospholipid synthase-like methyltransferase</fullName>
    </submittedName>
</protein>
<dbReference type="Proteomes" id="UP000572212">
    <property type="component" value="Unassembled WGS sequence"/>
</dbReference>
<dbReference type="Gene3D" id="2.20.25.110">
    <property type="entry name" value="S-adenosyl-L-methionine-dependent methyltransferases"/>
    <property type="match status" value="1"/>
</dbReference>
<proteinExistence type="predicted"/>
<dbReference type="GO" id="GO:0032259">
    <property type="term" value="P:methylation"/>
    <property type="evidence" value="ECO:0007669"/>
    <property type="project" value="UniProtKB-KW"/>
</dbReference>
<dbReference type="PANTHER" id="PTHR43861">
    <property type="entry name" value="TRANS-ACONITATE 2-METHYLTRANSFERASE-RELATED"/>
    <property type="match status" value="1"/>
</dbReference>
<dbReference type="GO" id="GO:0008168">
    <property type="term" value="F:methyltransferase activity"/>
    <property type="evidence" value="ECO:0007669"/>
    <property type="project" value="UniProtKB-KW"/>
</dbReference>
<accession>A0A841RD38</accession>